<gene>
    <name evidence="1" type="ORF">GCM10009416_11510</name>
</gene>
<evidence type="ECO:0000313" key="1">
    <source>
        <dbReference type="EMBL" id="GAA0574505.1"/>
    </source>
</evidence>
<protein>
    <submittedName>
        <fullName evidence="1">Uncharacterized protein</fullName>
    </submittedName>
</protein>
<accession>A0ABN1EU73</accession>
<dbReference type="EMBL" id="BAAAFZ010000009">
    <property type="protein sequence ID" value="GAA0574505.1"/>
    <property type="molecule type" value="Genomic_DNA"/>
</dbReference>
<proteinExistence type="predicted"/>
<comment type="caution">
    <text evidence="1">The sequence shown here is derived from an EMBL/GenBank/DDBJ whole genome shotgun (WGS) entry which is preliminary data.</text>
</comment>
<dbReference type="PROSITE" id="PS51257">
    <property type="entry name" value="PROKAR_LIPOPROTEIN"/>
    <property type="match status" value="1"/>
</dbReference>
<evidence type="ECO:0000313" key="2">
    <source>
        <dbReference type="Proteomes" id="UP001501588"/>
    </source>
</evidence>
<dbReference type="Proteomes" id="UP001501588">
    <property type="component" value="Unassembled WGS sequence"/>
</dbReference>
<reference evidence="1 2" key="1">
    <citation type="journal article" date="2019" name="Int. J. Syst. Evol. Microbiol.">
        <title>The Global Catalogue of Microorganisms (GCM) 10K type strain sequencing project: providing services to taxonomists for standard genome sequencing and annotation.</title>
        <authorList>
            <consortium name="The Broad Institute Genomics Platform"/>
            <consortium name="The Broad Institute Genome Sequencing Center for Infectious Disease"/>
            <person name="Wu L."/>
            <person name="Ma J."/>
        </authorList>
    </citation>
    <scope>NUCLEOTIDE SEQUENCE [LARGE SCALE GENOMIC DNA]</scope>
    <source>
        <strain evidence="1 2">JCM 9933</strain>
    </source>
</reference>
<dbReference type="RefSeq" id="WP_343894221.1">
    <property type="nucleotide sequence ID" value="NZ_BAAAFZ010000009.1"/>
</dbReference>
<name>A0ABN1EU73_9PROT</name>
<sequence>MRLAAAFVVLASLAACSDGPRKLAEPSGPVFRLNPESWAEAERSALPPVASAR</sequence>
<organism evidence="1 2">
    <name type="scientific">Craurococcus roseus</name>
    <dbReference type="NCBI Taxonomy" id="77585"/>
    <lineage>
        <taxon>Bacteria</taxon>
        <taxon>Pseudomonadati</taxon>
        <taxon>Pseudomonadota</taxon>
        <taxon>Alphaproteobacteria</taxon>
        <taxon>Acetobacterales</taxon>
        <taxon>Acetobacteraceae</taxon>
        <taxon>Craurococcus</taxon>
    </lineage>
</organism>
<keyword evidence="2" id="KW-1185">Reference proteome</keyword>